<dbReference type="Pfam" id="PF12172">
    <property type="entry name" value="zf-ChsH2"/>
    <property type="match status" value="1"/>
</dbReference>
<proteinExistence type="predicted"/>
<dbReference type="SUPFAM" id="SSF50249">
    <property type="entry name" value="Nucleic acid-binding proteins"/>
    <property type="match status" value="1"/>
</dbReference>
<feature type="domain" description="ChsH2 C-terminal OB-fold" evidence="2">
    <location>
        <begin position="102"/>
        <end position="169"/>
    </location>
</feature>
<evidence type="ECO:0000313" key="5">
    <source>
        <dbReference type="Proteomes" id="UP000779900"/>
    </source>
</evidence>
<comment type="caution">
    <text evidence="4">The sequence shown here is derived from an EMBL/GenBank/DDBJ whole genome shotgun (WGS) entry which is preliminary data.</text>
</comment>
<protein>
    <submittedName>
        <fullName evidence="4">Zn-ribbon domain-containing OB-fold protein</fullName>
    </submittedName>
</protein>
<dbReference type="Proteomes" id="UP000779900">
    <property type="component" value="Unassembled WGS sequence"/>
</dbReference>
<dbReference type="PANTHER" id="PTHR34075:SF4">
    <property type="entry name" value="DUF35 DOMAIN-CONTAINING PROTEIN"/>
    <property type="match status" value="1"/>
</dbReference>
<evidence type="ECO:0000259" key="3">
    <source>
        <dbReference type="Pfam" id="PF12172"/>
    </source>
</evidence>
<dbReference type="InterPro" id="IPR012340">
    <property type="entry name" value="NA-bd_OB-fold"/>
</dbReference>
<organism evidence="4 5">
    <name type="scientific">candidate division WOR-3 bacterium</name>
    <dbReference type="NCBI Taxonomy" id="2052148"/>
    <lineage>
        <taxon>Bacteria</taxon>
        <taxon>Bacteria division WOR-3</taxon>
    </lineage>
</organism>
<evidence type="ECO:0000313" key="4">
    <source>
        <dbReference type="EMBL" id="MBM3330268.1"/>
    </source>
</evidence>
<reference evidence="4" key="1">
    <citation type="submission" date="2019-03" db="EMBL/GenBank/DDBJ databases">
        <title>Lake Tanganyika Metagenome-Assembled Genomes (MAGs).</title>
        <authorList>
            <person name="Tran P."/>
        </authorList>
    </citation>
    <scope>NUCLEOTIDE SEQUENCE</scope>
    <source>
        <strain evidence="4">K_DeepCast_150m_m2_040</strain>
    </source>
</reference>
<accession>A0A938BST6</accession>
<feature type="compositionally biased region" description="Polar residues" evidence="1">
    <location>
        <begin position="1"/>
        <end position="10"/>
    </location>
</feature>
<dbReference type="AlphaFoldDB" id="A0A938BST6"/>
<evidence type="ECO:0000259" key="2">
    <source>
        <dbReference type="Pfam" id="PF01796"/>
    </source>
</evidence>
<dbReference type="EMBL" id="VGIR01000001">
    <property type="protein sequence ID" value="MBM3330268.1"/>
    <property type="molecule type" value="Genomic_DNA"/>
</dbReference>
<dbReference type="Pfam" id="PF01796">
    <property type="entry name" value="OB_ChsH2_C"/>
    <property type="match status" value="1"/>
</dbReference>
<dbReference type="Gene3D" id="6.10.30.10">
    <property type="match status" value="1"/>
</dbReference>
<name>A0A938BST6_UNCW3</name>
<sequence length="187" mass="20753">MAKSKVQSLKSKVHGPRPVPDAPPYGPIATGLSDDDFKHGKVCTTRWTHDAKYAWDRGVAIGKYLAGLKRGKILAVTCGSCNRTMVPPRAFCEWCFKPIDGWTEIKDTGVINTFSLCYVTWDVKRITEPLIPAVIEIDGASKGMGIMHLLGEVDPKQVKRGMKVKAVWKPAEEREGAITDILYWKPV</sequence>
<dbReference type="InterPro" id="IPR052513">
    <property type="entry name" value="Thioester_dehydratase-like"/>
</dbReference>
<feature type="domain" description="ChsH2 rubredoxin-like zinc ribbon" evidence="3">
    <location>
        <begin position="66"/>
        <end position="96"/>
    </location>
</feature>
<feature type="region of interest" description="Disordered" evidence="1">
    <location>
        <begin position="1"/>
        <end position="25"/>
    </location>
</feature>
<gene>
    <name evidence="4" type="ORF">FJY68_00270</name>
</gene>
<dbReference type="InterPro" id="IPR002878">
    <property type="entry name" value="ChsH2_C"/>
</dbReference>
<evidence type="ECO:0000256" key="1">
    <source>
        <dbReference type="SAM" id="MobiDB-lite"/>
    </source>
</evidence>
<dbReference type="PANTHER" id="PTHR34075">
    <property type="entry name" value="BLR3430 PROTEIN"/>
    <property type="match status" value="1"/>
</dbReference>
<dbReference type="InterPro" id="IPR022002">
    <property type="entry name" value="ChsH2_Znr"/>
</dbReference>